<protein>
    <submittedName>
        <fullName evidence="1">Uncharacterized protein</fullName>
    </submittedName>
</protein>
<evidence type="ECO:0000313" key="1">
    <source>
        <dbReference type="EMBL" id="GAI59711.1"/>
    </source>
</evidence>
<organism evidence="1">
    <name type="scientific">marine sediment metagenome</name>
    <dbReference type="NCBI Taxonomy" id="412755"/>
    <lineage>
        <taxon>unclassified sequences</taxon>
        <taxon>metagenomes</taxon>
        <taxon>ecological metagenomes</taxon>
    </lineage>
</organism>
<sequence>MLGTISHLVRYSLNLTFDPTSVSKAKSGGAEGRQGIFMVITSLEDKAGLLL</sequence>
<gene>
    <name evidence="1" type="ORF">S12H4_00732</name>
</gene>
<dbReference type="AlphaFoldDB" id="X1QY26"/>
<reference evidence="1" key="1">
    <citation type="journal article" date="2014" name="Front. Microbiol.">
        <title>High frequency of phylogenetically diverse reductive dehalogenase-homologous genes in deep subseafloor sedimentary metagenomes.</title>
        <authorList>
            <person name="Kawai M."/>
            <person name="Futagami T."/>
            <person name="Toyoda A."/>
            <person name="Takaki Y."/>
            <person name="Nishi S."/>
            <person name="Hori S."/>
            <person name="Arai W."/>
            <person name="Tsubouchi T."/>
            <person name="Morono Y."/>
            <person name="Uchiyama I."/>
            <person name="Ito T."/>
            <person name="Fujiyama A."/>
            <person name="Inagaki F."/>
            <person name="Takami H."/>
        </authorList>
    </citation>
    <scope>NUCLEOTIDE SEQUENCE</scope>
    <source>
        <strain evidence="1">Expedition CK06-06</strain>
    </source>
</reference>
<dbReference type="EMBL" id="BARW01000108">
    <property type="protein sequence ID" value="GAI59711.1"/>
    <property type="molecule type" value="Genomic_DNA"/>
</dbReference>
<name>X1QY26_9ZZZZ</name>
<proteinExistence type="predicted"/>
<accession>X1QY26</accession>
<comment type="caution">
    <text evidence="1">The sequence shown here is derived from an EMBL/GenBank/DDBJ whole genome shotgun (WGS) entry which is preliminary data.</text>
</comment>